<feature type="binding site" evidence="4">
    <location>
        <position position="159"/>
    </location>
    <ligand>
        <name>Mg(2+)</name>
        <dbReference type="ChEBI" id="CHEBI:18420"/>
    </ligand>
</feature>
<dbReference type="EMBL" id="JACBYF010000003">
    <property type="protein sequence ID" value="NYS47106.1"/>
    <property type="molecule type" value="Genomic_DNA"/>
</dbReference>
<dbReference type="PANTHER" id="PTHR10509">
    <property type="entry name" value="O-METHYLTRANSFERASE-RELATED"/>
    <property type="match status" value="1"/>
</dbReference>
<dbReference type="CDD" id="cd02440">
    <property type="entry name" value="AdoMet_MTases"/>
    <property type="match status" value="1"/>
</dbReference>
<dbReference type="EC" id="2.1.1.-" evidence="4"/>
<protein>
    <recommendedName>
        <fullName evidence="4">tRNA 5-hydroxyuridine methyltransferase</fullName>
        <ecNumber evidence="4">2.1.1.-</ecNumber>
    </recommendedName>
    <alternativeName>
        <fullName evidence="4">ho5U methyltransferase</fullName>
    </alternativeName>
</protein>
<dbReference type="InterPro" id="IPR050362">
    <property type="entry name" value="Cation-dep_OMT"/>
</dbReference>
<reference evidence="5 6" key="1">
    <citation type="submission" date="2020-07" db="EMBL/GenBank/DDBJ databases">
        <title>MOT database genomes.</title>
        <authorList>
            <person name="Joseph S."/>
            <person name="Aduse-Opoku J."/>
            <person name="Hashim A."/>
            <person name="Wade W."/>
            <person name="Curtis M."/>
        </authorList>
    </citation>
    <scope>NUCLEOTIDE SEQUENCE [LARGE SCALE GENOMIC DNA]</scope>
    <source>
        <strain evidence="5 6">CIP 106318</strain>
    </source>
</reference>
<feature type="binding site" evidence="4">
    <location>
        <position position="158"/>
    </location>
    <ligand>
        <name>Mg(2+)</name>
        <dbReference type="ChEBI" id="CHEBI:18420"/>
    </ligand>
</feature>
<dbReference type="PROSITE" id="PS51682">
    <property type="entry name" value="SAM_OMT_I"/>
    <property type="match status" value="1"/>
</dbReference>
<dbReference type="InterPro" id="IPR043675">
    <property type="entry name" value="TrmR_methyltr"/>
</dbReference>
<gene>
    <name evidence="4" type="primary">trmR</name>
    <name evidence="5" type="ORF">HZY85_02715</name>
</gene>
<comment type="function">
    <text evidence="4">Catalyzes the methylation of 5-hydroxyuridine (ho5U) to form 5-methoxyuridine (mo5U) at position 34 in tRNAs.</text>
</comment>
<keyword evidence="1 4" id="KW-0489">Methyltransferase</keyword>
<evidence type="ECO:0000256" key="1">
    <source>
        <dbReference type="ARBA" id="ARBA00022603"/>
    </source>
</evidence>
<evidence type="ECO:0000256" key="3">
    <source>
        <dbReference type="ARBA" id="ARBA00022691"/>
    </source>
</evidence>
<dbReference type="HAMAP" id="MF_02217">
    <property type="entry name" value="TrmR_methyltr"/>
    <property type="match status" value="1"/>
</dbReference>
<keyword evidence="2 4" id="KW-0808">Transferase</keyword>
<accession>A0ABX2SXU9</accession>
<keyword evidence="4" id="KW-0460">Magnesium</keyword>
<dbReference type="PANTHER" id="PTHR10509:SF14">
    <property type="entry name" value="CAFFEOYL-COA O-METHYLTRANSFERASE 3-RELATED"/>
    <property type="match status" value="1"/>
</dbReference>
<organism evidence="5 6">
    <name type="scientific">Gemelliphila palaticanis</name>
    <dbReference type="NCBI Taxonomy" id="81950"/>
    <lineage>
        <taxon>Bacteria</taxon>
        <taxon>Bacillati</taxon>
        <taxon>Bacillota</taxon>
        <taxon>Bacilli</taxon>
        <taxon>Bacillales</taxon>
        <taxon>Gemellaceae</taxon>
        <taxon>Gemelliphila</taxon>
    </lineage>
</organism>
<evidence type="ECO:0000256" key="2">
    <source>
        <dbReference type="ARBA" id="ARBA00022679"/>
    </source>
</evidence>
<comment type="caution">
    <text evidence="5">The sequence shown here is derived from an EMBL/GenBank/DDBJ whole genome shotgun (WGS) entry which is preliminary data.</text>
</comment>
<comment type="similarity">
    <text evidence="4">Belongs to the class I-like SAM-binding methyltransferase superfamily. Cation-dependent O-methyltransferase family.</text>
</comment>
<dbReference type="Pfam" id="PF01596">
    <property type="entry name" value="Methyltransf_3"/>
    <property type="match status" value="1"/>
</dbReference>
<comment type="subunit">
    <text evidence="4">Homodimer.</text>
</comment>
<keyword evidence="4" id="KW-0479">Metal-binding</keyword>
<feature type="binding site" evidence="4">
    <location>
        <position position="84"/>
    </location>
    <ligand>
        <name>S-adenosyl-L-methionine</name>
        <dbReference type="ChEBI" id="CHEBI:59789"/>
    </ligand>
</feature>
<comment type="catalytic activity">
    <reaction evidence="4">
        <text>5-hydroxyuridine(34) in tRNA + S-adenosyl-L-methionine = 5-methoxyuridine(34) in tRNA + S-adenosyl-L-homocysteine + H(+)</text>
        <dbReference type="Rhea" id="RHEA:60524"/>
        <dbReference type="Rhea" id="RHEA-COMP:13381"/>
        <dbReference type="Rhea" id="RHEA-COMP:15591"/>
        <dbReference type="ChEBI" id="CHEBI:15378"/>
        <dbReference type="ChEBI" id="CHEBI:57856"/>
        <dbReference type="ChEBI" id="CHEBI:59789"/>
        <dbReference type="ChEBI" id="CHEBI:136877"/>
        <dbReference type="ChEBI" id="CHEBI:143860"/>
    </reaction>
</comment>
<evidence type="ECO:0000256" key="4">
    <source>
        <dbReference type="HAMAP-Rule" id="MF_02217"/>
    </source>
</evidence>
<dbReference type="InterPro" id="IPR002935">
    <property type="entry name" value="SAM_O-MeTrfase"/>
</dbReference>
<dbReference type="RefSeq" id="WP_179940614.1">
    <property type="nucleotide sequence ID" value="NZ_JACBYF010000003.1"/>
</dbReference>
<name>A0ABX2SXU9_9BACL</name>
<keyword evidence="6" id="KW-1185">Reference proteome</keyword>
<feature type="binding site" evidence="4">
    <location>
        <position position="132"/>
    </location>
    <ligand>
        <name>Mg(2+)</name>
        <dbReference type="ChEBI" id="CHEBI:18420"/>
    </ligand>
</feature>
<keyword evidence="4" id="KW-0819">tRNA processing</keyword>
<evidence type="ECO:0000313" key="5">
    <source>
        <dbReference type="EMBL" id="NYS47106.1"/>
    </source>
</evidence>
<feature type="binding site" evidence="4">
    <location>
        <position position="38"/>
    </location>
    <ligand>
        <name>S-adenosyl-L-methionine</name>
        <dbReference type="ChEBI" id="CHEBI:59789"/>
    </ligand>
</feature>
<feature type="binding site" evidence="4">
    <location>
        <position position="132"/>
    </location>
    <ligand>
        <name>S-adenosyl-L-methionine</name>
        <dbReference type="ChEBI" id="CHEBI:59789"/>
    </ligand>
</feature>
<proteinExistence type="inferred from homology"/>
<evidence type="ECO:0000313" key="6">
    <source>
        <dbReference type="Proteomes" id="UP000531840"/>
    </source>
</evidence>
<feature type="binding site" evidence="4">
    <location>
        <position position="68"/>
    </location>
    <ligand>
        <name>S-adenosyl-L-methionine</name>
        <dbReference type="ChEBI" id="CHEBI:59789"/>
    </ligand>
</feature>
<feature type="binding site" evidence="4">
    <location>
        <begin position="112"/>
        <end position="113"/>
    </location>
    <ligand>
        <name>S-adenosyl-L-methionine</name>
        <dbReference type="ChEBI" id="CHEBI:59789"/>
    </ligand>
</feature>
<dbReference type="SUPFAM" id="SSF53335">
    <property type="entry name" value="S-adenosyl-L-methionine-dependent methyltransferases"/>
    <property type="match status" value="1"/>
</dbReference>
<keyword evidence="3 4" id="KW-0949">S-adenosyl-L-methionine</keyword>
<dbReference type="Gene3D" id="3.40.50.150">
    <property type="entry name" value="Vaccinia Virus protein VP39"/>
    <property type="match status" value="1"/>
</dbReference>
<sequence>MVAIDSKDSLYVTNLLPESDEFYKNLEIFAEENRVPIIDKIGISYLVQLLKIKKAKNVLEIGTAIAYSSMNIAEYVGCKVTTIERDSTMYNLAVKNVKERGLTDKITLIHADALELTTDVVNNAPYDVIFIDGAKSQSRKFFELYEPYFAEDVLIITDNVLFKGMVSDPSIIKHSRDLKQLSRKINNYNEWLMNNTNYSSVILPFGDGVAITTRRK</sequence>
<dbReference type="InterPro" id="IPR029063">
    <property type="entry name" value="SAM-dependent_MTases_sf"/>
</dbReference>
<dbReference type="Proteomes" id="UP000531840">
    <property type="component" value="Unassembled WGS sequence"/>
</dbReference>